<dbReference type="GO" id="GO:0006168">
    <property type="term" value="P:adenine salvage"/>
    <property type="evidence" value="ECO:0007669"/>
    <property type="project" value="InterPro"/>
</dbReference>
<dbReference type="InterPro" id="IPR050054">
    <property type="entry name" value="UPRTase/APRTase"/>
</dbReference>
<dbReference type="FunFam" id="3.40.50.2020:FF:000021">
    <property type="entry name" value="Adenine phosphoribosyltransferase"/>
    <property type="match status" value="1"/>
</dbReference>
<evidence type="ECO:0000256" key="2">
    <source>
        <dbReference type="ARBA" id="ARBA00003968"/>
    </source>
</evidence>
<dbReference type="Proteomes" id="UP000051574">
    <property type="component" value="Unassembled WGS sequence"/>
</dbReference>
<evidence type="ECO:0000256" key="8">
    <source>
        <dbReference type="ARBA" id="ARBA00017366"/>
    </source>
</evidence>
<dbReference type="AlphaFoldDB" id="A0A0T6B7M4"/>
<evidence type="ECO:0000256" key="12">
    <source>
        <dbReference type="ARBA" id="ARBA00022726"/>
    </source>
</evidence>
<dbReference type="UniPathway" id="UPA00588">
    <property type="reaction ID" value="UER00646"/>
</dbReference>
<comment type="subunit">
    <text evidence="6">Homodimer.</text>
</comment>
<dbReference type="GO" id="GO:0003999">
    <property type="term" value="F:adenine phosphoribosyltransferase activity"/>
    <property type="evidence" value="ECO:0007669"/>
    <property type="project" value="UniProtKB-EC"/>
</dbReference>
<dbReference type="InterPro" id="IPR029057">
    <property type="entry name" value="PRTase-like"/>
</dbReference>
<dbReference type="GO" id="GO:0044209">
    <property type="term" value="P:AMP salvage"/>
    <property type="evidence" value="ECO:0007669"/>
    <property type="project" value="UniProtKB-UniPathway"/>
</dbReference>
<dbReference type="CDD" id="cd06223">
    <property type="entry name" value="PRTases_typeI"/>
    <property type="match status" value="1"/>
</dbReference>
<keyword evidence="15" id="KW-1185">Reference proteome</keyword>
<evidence type="ECO:0000256" key="7">
    <source>
        <dbReference type="ARBA" id="ARBA00011893"/>
    </source>
</evidence>
<dbReference type="GO" id="GO:0016208">
    <property type="term" value="F:AMP binding"/>
    <property type="evidence" value="ECO:0007669"/>
    <property type="project" value="TreeGrafter"/>
</dbReference>
<comment type="similarity">
    <text evidence="5">Belongs to the purine/pyrimidine phosphoribosyltransferase family.</text>
</comment>
<dbReference type="PANTHER" id="PTHR32315:SF3">
    <property type="entry name" value="ADENINE PHOSPHORIBOSYLTRANSFERASE"/>
    <property type="match status" value="1"/>
</dbReference>
<dbReference type="InterPro" id="IPR005764">
    <property type="entry name" value="Ade_phspho_trans"/>
</dbReference>
<evidence type="ECO:0000256" key="10">
    <source>
        <dbReference type="ARBA" id="ARBA00022676"/>
    </source>
</evidence>
<evidence type="ECO:0000256" key="11">
    <source>
        <dbReference type="ARBA" id="ARBA00022679"/>
    </source>
</evidence>
<proteinExistence type="inferred from homology"/>
<keyword evidence="12" id="KW-0660">Purine salvage</keyword>
<keyword evidence="9" id="KW-0963">Cytoplasm</keyword>
<comment type="function">
    <text evidence="2">Catalyzes a salvage reaction resulting in the formation of AMP, that is energically less costly than de novo synthesis.</text>
</comment>
<dbReference type="EC" id="2.4.2.7" evidence="7"/>
<dbReference type="Gene3D" id="3.40.50.2020">
    <property type="match status" value="1"/>
</dbReference>
<evidence type="ECO:0000256" key="6">
    <source>
        <dbReference type="ARBA" id="ARBA00011738"/>
    </source>
</evidence>
<evidence type="ECO:0000313" key="14">
    <source>
        <dbReference type="EMBL" id="KRT83297.1"/>
    </source>
</evidence>
<dbReference type="NCBIfam" id="NF002634">
    <property type="entry name" value="PRK02304.1-3"/>
    <property type="match status" value="1"/>
</dbReference>
<evidence type="ECO:0000256" key="9">
    <source>
        <dbReference type="ARBA" id="ARBA00022490"/>
    </source>
</evidence>
<protein>
    <recommendedName>
        <fullName evidence="8">Adenine phosphoribosyltransferase</fullName>
        <ecNumber evidence="7">2.4.2.7</ecNumber>
    </recommendedName>
</protein>
<dbReference type="GO" id="GO:0006166">
    <property type="term" value="P:purine ribonucleoside salvage"/>
    <property type="evidence" value="ECO:0007669"/>
    <property type="project" value="UniProtKB-KW"/>
</dbReference>
<keyword evidence="10" id="KW-0328">Glycosyltransferase</keyword>
<dbReference type="GO" id="GO:0005737">
    <property type="term" value="C:cytoplasm"/>
    <property type="evidence" value="ECO:0007669"/>
    <property type="project" value="UniProtKB-SubCell"/>
</dbReference>
<keyword evidence="11" id="KW-0808">Transferase</keyword>
<dbReference type="NCBIfam" id="TIGR01090">
    <property type="entry name" value="apt"/>
    <property type="match status" value="1"/>
</dbReference>
<accession>A0A0T6B7M4</accession>
<comment type="subcellular location">
    <subcellularLocation>
        <location evidence="3">Cytoplasm</location>
    </subcellularLocation>
</comment>
<evidence type="ECO:0000256" key="1">
    <source>
        <dbReference type="ARBA" id="ARBA00000868"/>
    </source>
</evidence>
<dbReference type="SUPFAM" id="SSF53271">
    <property type="entry name" value="PRTase-like"/>
    <property type="match status" value="1"/>
</dbReference>
<dbReference type="NCBIfam" id="NF002636">
    <property type="entry name" value="PRK02304.1-5"/>
    <property type="match status" value="1"/>
</dbReference>
<gene>
    <name evidence="14" type="ORF">AMK59_3342</name>
</gene>
<feature type="domain" description="Phosphoribosyltransferase" evidence="13">
    <location>
        <begin position="34"/>
        <end position="167"/>
    </location>
</feature>
<dbReference type="InterPro" id="IPR000836">
    <property type="entry name" value="PRTase_dom"/>
</dbReference>
<organism evidence="14 15">
    <name type="scientific">Oryctes borbonicus</name>
    <dbReference type="NCBI Taxonomy" id="1629725"/>
    <lineage>
        <taxon>Eukaryota</taxon>
        <taxon>Metazoa</taxon>
        <taxon>Ecdysozoa</taxon>
        <taxon>Arthropoda</taxon>
        <taxon>Hexapoda</taxon>
        <taxon>Insecta</taxon>
        <taxon>Pterygota</taxon>
        <taxon>Neoptera</taxon>
        <taxon>Endopterygota</taxon>
        <taxon>Coleoptera</taxon>
        <taxon>Polyphaga</taxon>
        <taxon>Scarabaeiformia</taxon>
        <taxon>Scarabaeidae</taxon>
        <taxon>Dynastinae</taxon>
        <taxon>Oryctes</taxon>
    </lineage>
</organism>
<sequence>MNDDTSKVDIIKKHISSYPDFPKKGIIFRDLFSILREPSVFALLKEILINRVKSNFPNVECIAALDSRGFLLGPLIALDLQLPFVPIRKRGKLPGKVISEEYSLEYGKDVFEIQQESITQGEKVLLVDDLLATGGSLRASCKLIEKCEAVVVGCLVVIEIQALKGAEKVDAPLHSIIKY</sequence>
<evidence type="ECO:0000259" key="13">
    <source>
        <dbReference type="Pfam" id="PF00156"/>
    </source>
</evidence>
<reference evidence="14 15" key="1">
    <citation type="submission" date="2015-09" db="EMBL/GenBank/DDBJ databases">
        <title>Draft genome of the scarab beetle Oryctes borbonicus.</title>
        <authorList>
            <person name="Meyer J.M."/>
            <person name="Markov G.V."/>
            <person name="Baskaran P."/>
            <person name="Herrmann M."/>
            <person name="Sommer R.J."/>
            <person name="Roedelsperger C."/>
        </authorList>
    </citation>
    <scope>NUCLEOTIDE SEQUENCE [LARGE SCALE GENOMIC DNA]</scope>
    <source>
        <strain evidence="14">OB123</strain>
        <tissue evidence="14">Whole animal</tissue>
    </source>
</reference>
<evidence type="ECO:0000256" key="3">
    <source>
        <dbReference type="ARBA" id="ARBA00004496"/>
    </source>
</evidence>
<comment type="caution">
    <text evidence="14">The sequence shown here is derived from an EMBL/GenBank/DDBJ whole genome shotgun (WGS) entry which is preliminary data.</text>
</comment>
<name>A0A0T6B7M4_9SCAR</name>
<dbReference type="HAMAP" id="MF_00004">
    <property type="entry name" value="Aden_phosphoribosyltr"/>
    <property type="match status" value="1"/>
</dbReference>
<dbReference type="EMBL" id="LJIG01009329">
    <property type="protein sequence ID" value="KRT83297.1"/>
    <property type="molecule type" value="Genomic_DNA"/>
</dbReference>
<comment type="pathway">
    <text evidence="4">Purine metabolism; AMP biosynthesis via salvage pathway; AMP from adenine: step 1/1.</text>
</comment>
<dbReference type="Pfam" id="PF00156">
    <property type="entry name" value="Pribosyltran"/>
    <property type="match status" value="1"/>
</dbReference>
<evidence type="ECO:0000313" key="15">
    <source>
        <dbReference type="Proteomes" id="UP000051574"/>
    </source>
</evidence>
<evidence type="ECO:0000256" key="5">
    <source>
        <dbReference type="ARBA" id="ARBA00008391"/>
    </source>
</evidence>
<evidence type="ECO:0000256" key="4">
    <source>
        <dbReference type="ARBA" id="ARBA00004659"/>
    </source>
</evidence>
<comment type="catalytic activity">
    <reaction evidence="1">
        <text>AMP + diphosphate = 5-phospho-alpha-D-ribose 1-diphosphate + adenine</text>
        <dbReference type="Rhea" id="RHEA:16609"/>
        <dbReference type="ChEBI" id="CHEBI:16708"/>
        <dbReference type="ChEBI" id="CHEBI:33019"/>
        <dbReference type="ChEBI" id="CHEBI:58017"/>
        <dbReference type="ChEBI" id="CHEBI:456215"/>
        <dbReference type="EC" id="2.4.2.7"/>
    </reaction>
</comment>
<dbReference type="PANTHER" id="PTHR32315">
    <property type="entry name" value="ADENINE PHOSPHORIBOSYLTRANSFERASE"/>
    <property type="match status" value="1"/>
</dbReference>
<dbReference type="OrthoDB" id="363185at2759"/>
<dbReference type="GO" id="GO:0002055">
    <property type="term" value="F:adenine binding"/>
    <property type="evidence" value="ECO:0007669"/>
    <property type="project" value="TreeGrafter"/>
</dbReference>